<organism evidence="3 4">
    <name type="scientific">Alkalicoccobacillus murimartini</name>
    <dbReference type="NCBI Taxonomy" id="171685"/>
    <lineage>
        <taxon>Bacteria</taxon>
        <taxon>Bacillati</taxon>
        <taxon>Bacillota</taxon>
        <taxon>Bacilli</taxon>
        <taxon>Bacillales</taxon>
        <taxon>Bacillaceae</taxon>
        <taxon>Alkalicoccobacillus</taxon>
    </lineage>
</organism>
<dbReference type="InterPro" id="IPR052016">
    <property type="entry name" value="Bact_Sigma-Reg"/>
</dbReference>
<dbReference type="SUPFAM" id="SSF81606">
    <property type="entry name" value="PP2C-like"/>
    <property type="match status" value="1"/>
</dbReference>
<comment type="caution">
    <text evidence="3">The sequence shown here is derived from an EMBL/GenBank/DDBJ whole genome shotgun (WGS) entry which is preliminary data.</text>
</comment>
<dbReference type="InterPro" id="IPR036457">
    <property type="entry name" value="PPM-type-like_dom_sf"/>
</dbReference>
<gene>
    <name evidence="3" type="ORF">J2S05_002502</name>
</gene>
<dbReference type="PANTHER" id="PTHR43156:SF2">
    <property type="entry name" value="STAGE II SPORULATION PROTEIN E"/>
    <property type="match status" value="1"/>
</dbReference>
<dbReference type="Pfam" id="PF07228">
    <property type="entry name" value="SpoIIE"/>
    <property type="match status" value="1"/>
</dbReference>
<name>A0ABT9YJ03_9BACI</name>
<dbReference type="Proteomes" id="UP001225034">
    <property type="component" value="Unassembled WGS sequence"/>
</dbReference>
<sequence length="267" mass="29558">MQRPPETDKQVDTQKENLGKTLQREIDLAKNIQMTLLNGDVPVFDNGQLSGVSVPARLIGGDYFDFYHLKNGCIRIVIGDVMGKGIPAAMLMILTRGAFRSASETTRSPGDTLSSMNQALYKDLRKLKSFVTLFCADLDPSTGVLTYSNAGHNLPIHVQNETETIAELPKATGIMLGGLPNQIYKEQTVQLKKFDVVFFYTDGIIDAHNNQAELFGLSKLMTLLSLYKDQSADMIQNNVLAAVDQFINEMPQKDDITIVILKITNDL</sequence>
<reference evidence="3 4" key="1">
    <citation type="submission" date="2023-07" db="EMBL/GenBank/DDBJ databases">
        <title>Genomic Encyclopedia of Type Strains, Phase IV (KMG-IV): sequencing the most valuable type-strain genomes for metagenomic binning, comparative biology and taxonomic classification.</title>
        <authorList>
            <person name="Goeker M."/>
        </authorList>
    </citation>
    <scope>NUCLEOTIDE SEQUENCE [LARGE SCALE GENOMIC DNA]</scope>
    <source>
        <strain evidence="3 4">DSM 19154</strain>
    </source>
</reference>
<feature type="domain" description="PPM-type phosphatase" evidence="2">
    <location>
        <begin position="44"/>
        <end position="263"/>
    </location>
</feature>
<proteinExistence type="predicted"/>
<dbReference type="Gene3D" id="3.60.40.10">
    <property type="entry name" value="PPM-type phosphatase domain"/>
    <property type="match status" value="1"/>
</dbReference>
<protein>
    <submittedName>
        <fullName evidence="3">Serine phosphatase RsbU (Regulator of sigma subunit)</fullName>
    </submittedName>
</protein>
<dbReference type="RefSeq" id="WP_306983197.1">
    <property type="nucleotide sequence ID" value="NZ_JAUSUA010000003.1"/>
</dbReference>
<dbReference type="PANTHER" id="PTHR43156">
    <property type="entry name" value="STAGE II SPORULATION PROTEIN E-RELATED"/>
    <property type="match status" value="1"/>
</dbReference>
<evidence type="ECO:0000259" key="2">
    <source>
        <dbReference type="SMART" id="SM00331"/>
    </source>
</evidence>
<keyword evidence="4" id="KW-1185">Reference proteome</keyword>
<keyword evidence="1" id="KW-0378">Hydrolase</keyword>
<dbReference type="InterPro" id="IPR001932">
    <property type="entry name" value="PPM-type_phosphatase-like_dom"/>
</dbReference>
<dbReference type="EMBL" id="JAUSUA010000003">
    <property type="protein sequence ID" value="MDQ0207701.1"/>
    <property type="molecule type" value="Genomic_DNA"/>
</dbReference>
<evidence type="ECO:0000313" key="3">
    <source>
        <dbReference type="EMBL" id="MDQ0207701.1"/>
    </source>
</evidence>
<accession>A0ABT9YJ03</accession>
<evidence type="ECO:0000256" key="1">
    <source>
        <dbReference type="ARBA" id="ARBA00022801"/>
    </source>
</evidence>
<evidence type="ECO:0000313" key="4">
    <source>
        <dbReference type="Proteomes" id="UP001225034"/>
    </source>
</evidence>
<dbReference type="SMART" id="SM00331">
    <property type="entry name" value="PP2C_SIG"/>
    <property type="match status" value="1"/>
</dbReference>